<protein>
    <submittedName>
        <fullName evidence="6">TetR/AcrR family transcriptional regulator</fullName>
    </submittedName>
</protein>
<dbReference type="Pfam" id="PF00440">
    <property type="entry name" value="TetR_N"/>
    <property type="match status" value="1"/>
</dbReference>
<dbReference type="SUPFAM" id="SSF46689">
    <property type="entry name" value="Homeodomain-like"/>
    <property type="match status" value="1"/>
</dbReference>
<evidence type="ECO:0000259" key="5">
    <source>
        <dbReference type="PROSITE" id="PS50977"/>
    </source>
</evidence>
<dbReference type="InterPro" id="IPR015292">
    <property type="entry name" value="Tscrpt_reg_YbiH_C"/>
</dbReference>
<dbReference type="Gene3D" id="1.10.10.60">
    <property type="entry name" value="Homeodomain-like"/>
    <property type="match status" value="1"/>
</dbReference>
<dbReference type="Pfam" id="PF09209">
    <property type="entry name" value="CecR_C"/>
    <property type="match status" value="1"/>
</dbReference>
<dbReference type="InterPro" id="IPR001647">
    <property type="entry name" value="HTH_TetR"/>
</dbReference>
<keyword evidence="1" id="KW-0805">Transcription regulation</keyword>
<accession>A0A832EAI2</accession>
<comment type="caution">
    <text evidence="6">The sequence shown here is derived from an EMBL/GenBank/DDBJ whole genome shotgun (WGS) entry which is preliminary data.</text>
</comment>
<dbReference type="SUPFAM" id="SSF48498">
    <property type="entry name" value="Tetracyclin repressor-like, C-terminal domain"/>
    <property type="match status" value="1"/>
</dbReference>
<dbReference type="EMBL" id="DSTK01000023">
    <property type="protein sequence ID" value="HFK97282.1"/>
    <property type="molecule type" value="Genomic_DNA"/>
</dbReference>
<reference evidence="6" key="1">
    <citation type="journal article" date="2020" name="mSystems">
        <title>Genome- and Community-Level Interaction Insights into Carbon Utilization and Element Cycling Functions of Hydrothermarchaeota in Hydrothermal Sediment.</title>
        <authorList>
            <person name="Zhou Z."/>
            <person name="Liu Y."/>
            <person name="Xu W."/>
            <person name="Pan J."/>
            <person name="Luo Z.H."/>
            <person name="Li M."/>
        </authorList>
    </citation>
    <scope>NUCLEOTIDE SEQUENCE [LARGE SCALE GENOMIC DNA]</scope>
    <source>
        <strain evidence="6">SpSt-456</strain>
    </source>
</reference>
<dbReference type="InterPro" id="IPR009057">
    <property type="entry name" value="Homeodomain-like_sf"/>
</dbReference>
<proteinExistence type="predicted"/>
<keyword evidence="3" id="KW-0804">Transcription</keyword>
<keyword evidence="2 4" id="KW-0238">DNA-binding</keyword>
<sequence>MGRRRDGMATRMRLLEAACDVFAEKGYHGARLADICRRAGANSAAANYYFGDKAALYVEAWKHAFRKDMQEGFAMPEDRPPEERFSLLIRHLLRAFVEKSRRGQFTRLYFQELANPTGLIRNVLHKLIEPRRMFLLSLLSEITGLGTDDERLLLCELSVINQCRAVFTVRPEDLEYLLREPLSEALMERLADHIVRFSLAGLRAVAAFRSAAG</sequence>
<name>A0A832EAI2_9BACT</name>
<dbReference type="GO" id="GO:0003700">
    <property type="term" value="F:DNA-binding transcription factor activity"/>
    <property type="evidence" value="ECO:0007669"/>
    <property type="project" value="TreeGrafter"/>
</dbReference>
<evidence type="ECO:0000313" key="6">
    <source>
        <dbReference type="EMBL" id="HFK97282.1"/>
    </source>
</evidence>
<evidence type="ECO:0000256" key="1">
    <source>
        <dbReference type="ARBA" id="ARBA00023015"/>
    </source>
</evidence>
<dbReference type="PANTHER" id="PTHR30055">
    <property type="entry name" value="HTH-TYPE TRANSCRIPTIONAL REGULATOR RUTR"/>
    <property type="match status" value="1"/>
</dbReference>
<evidence type="ECO:0000256" key="3">
    <source>
        <dbReference type="ARBA" id="ARBA00023163"/>
    </source>
</evidence>
<organism evidence="6">
    <name type="scientific">Desulfacinum infernum</name>
    <dbReference type="NCBI Taxonomy" id="35837"/>
    <lineage>
        <taxon>Bacteria</taxon>
        <taxon>Pseudomonadati</taxon>
        <taxon>Thermodesulfobacteriota</taxon>
        <taxon>Syntrophobacteria</taxon>
        <taxon>Syntrophobacterales</taxon>
        <taxon>Syntrophobacteraceae</taxon>
        <taxon>Desulfacinum</taxon>
    </lineage>
</organism>
<feature type="DNA-binding region" description="H-T-H motif" evidence="4">
    <location>
        <begin position="31"/>
        <end position="50"/>
    </location>
</feature>
<evidence type="ECO:0000256" key="4">
    <source>
        <dbReference type="PROSITE-ProRule" id="PRU00335"/>
    </source>
</evidence>
<evidence type="ECO:0000256" key="2">
    <source>
        <dbReference type="ARBA" id="ARBA00023125"/>
    </source>
</evidence>
<dbReference type="PRINTS" id="PR00455">
    <property type="entry name" value="HTHTETR"/>
</dbReference>
<dbReference type="InterPro" id="IPR050109">
    <property type="entry name" value="HTH-type_TetR-like_transc_reg"/>
</dbReference>
<dbReference type="AlphaFoldDB" id="A0A832EAI2"/>
<dbReference type="Gene3D" id="1.10.357.10">
    <property type="entry name" value="Tetracycline Repressor, domain 2"/>
    <property type="match status" value="1"/>
</dbReference>
<dbReference type="PANTHER" id="PTHR30055:SF234">
    <property type="entry name" value="HTH-TYPE TRANSCRIPTIONAL REGULATOR BETI"/>
    <property type="match status" value="1"/>
</dbReference>
<dbReference type="GO" id="GO:0000976">
    <property type="term" value="F:transcription cis-regulatory region binding"/>
    <property type="evidence" value="ECO:0007669"/>
    <property type="project" value="TreeGrafter"/>
</dbReference>
<gene>
    <name evidence="6" type="ORF">ENS06_08155</name>
</gene>
<dbReference type="PROSITE" id="PS50977">
    <property type="entry name" value="HTH_TETR_2"/>
    <property type="match status" value="1"/>
</dbReference>
<dbReference type="InterPro" id="IPR036271">
    <property type="entry name" value="Tet_transcr_reg_TetR-rel_C_sf"/>
</dbReference>
<feature type="domain" description="HTH tetR-type" evidence="5">
    <location>
        <begin position="8"/>
        <end position="68"/>
    </location>
</feature>